<dbReference type="PANTHER" id="PTHR10584:SF166">
    <property type="entry name" value="RIBOKINASE"/>
    <property type="match status" value="1"/>
</dbReference>
<gene>
    <name evidence="5" type="ORF">A2744_02830</name>
</gene>
<feature type="domain" description="Carbohydrate kinase PfkB" evidence="4">
    <location>
        <begin position="47"/>
        <end position="328"/>
    </location>
</feature>
<comment type="caution">
    <text evidence="5">The sequence shown here is derived from an EMBL/GenBank/DDBJ whole genome shotgun (WGS) entry which is preliminary data.</text>
</comment>
<name>A0A1G1XZC1_9BACT</name>
<evidence type="ECO:0000313" key="6">
    <source>
        <dbReference type="Proteomes" id="UP000178240"/>
    </source>
</evidence>
<keyword evidence="3" id="KW-0418">Kinase</keyword>
<dbReference type="GO" id="GO:0016301">
    <property type="term" value="F:kinase activity"/>
    <property type="evidence" value="ECO:0007669"/>
    <property type="project" value="UniProtKB-KW"/>
</dbReference>
<dbReference type="STRING" id="1797535.A2744_02830"/>
<keyword evidence="2" id="KW-0808">Transferase</keyword>
<dbReference type="Gene3D" id="3.40.1190.20">
    <property type="match status" value="1"/>
</dbReference>
<evidence type="ECO:0000313" key="5">
    <source>
        <dbReference type="EMBL" id="OGY45362.1"/>
    </source>
</evidence>
<comment type="similarity">
    <text evidence="1">Belongs to the carbohydrate kinase PfkB family.</text>
</comment>
<organism evidence="5 6">
    <name type="scientific">Candidatus Buchananbacteria bacterium RIFCSPHIGHO2_01_FULL_44_11</name>
    <dbReference type="NCBI Taxonomy" id="1797535"/>
    <lineage>
        <taxon>Bacteria</taxon>
        <taxon>Candidatus Buchananiibacteriota</taxon>
    </lineage>
</organism>
<dbReference type="PRINTS" id="PR00990">
    <property type="entry name" value="RIBOKINASE"/>
</dbReference>
<sequence>MASNKKFDVISIGGAVRDITFYTNRGKIFSTPDNLTAQKMLAFEYGAKINVDESYYSFGGGAANIAVSLSYLGLKTAIMARLGNDHDSRQIGLNFKKARVDTDLIQIDDQSHSGLSFVLGLDKKDKDHVVFTHRGANDNLVFQNKKMAGIQPAWFYLTSLSGPTWLKTLRLVFDFANRNSVRVIWNPGVQQLQAGKKTLNNLLKSTAVLILNKDEAIELVLSGIKVGRRSPTFLNRPLYLLNILKDWGPKLVVITEGKKGAWAFDGKKIYRQKARKTKLINTIGVGDAFGSAFLAGLILTKHNIQKSLEWGMVNSASVCSKLGSQDGLLTLAEIKNKL</sequence>
<dbReference type="PANTHER" id="PTHR10584">
    <property type="entry name" value="SUGAR KINASE"/>
    <property type="match status" value="1"/>
</dbReference>
<accession>A0A1G1XZC1</accession>
<dbReference type="EMBL" id="MHIE01000022">
    <property type="protein sequence ID" value="OGY45362.1"/>
    <property type="molecule type" value="Genomic_DNA"/>
</dbReference>
<dbReference type="InterPro" id="IPR002139">
    <property type="entry name" value="Ribo/fructo_kinase"/>
</dbReference>
<dbReference type="InterPro" id="IPR029056">
    <property type="entry name" value="Ribokinase-like"/>
</dbReference>
<dbReference type="GO" id="GO:0006796">
    <property type="term" value="P:phosphate-containing compound metabolic process"/>
    <property type="evidence" value="ECO:0007669"/>
    <property type="project" value="UniProtKB-ARBA"/>
</dbReference>
<dbReference type="Proteomes" id="UP000178240">
    <property type="component" value="Unassembled WGS sequence"/>
</dbReference>
<dbReference type="InterPro" id="IPR011611">
    <property type="entry name" value="PfkB_dom"/>
</dbReference>
<evidence type="ECO:0000256" key="1">
    <source>
        <dbReference type="ARBA" id="ARBA00010688"/>
    </source>
</evidence>
<proteinExistence type="inferred from homology"/>
<evidence type="ECO:0000256" key="3">
    <source>
        <dbReference type="ARBA" id="ARBA00022777"/>
    </source>
</evidence>
<dbReference type="Pfam" id="PF00294">
    <property type="entry name" value="PfkB"/>
    <property type="match status" value="1"/>
</dbReference>
<dbReference type="SUPFAM" id="SSF53613">
    <property type="entry name" value="Ribokinase-like"/>
    <property type="match status" value="1"/>
</dbReference>
<evidence type="ECO:0000259" key="4">
    <source>
        <dbReference type="Pfam" id="PF00294"/>
    </source>
</evidence>
<protein>
    <recommendedName>
        <fullName evidence="4">Carbohydrate kinase PfkB domain-containing protein</fullName>
    </recommendedName>
</protein>
<reference evidence="5 6" key="1">
    <citation type="journal article" date="2016" name="Nat. Commun.">
        <title>Thousands of microbial genomes shed light on interconnected biogeochemical processes in an aquifer system.</title>
        <authorList>
            <person name="Anantharaman K."/>
            <person name="Brown C.T."/>
            <person name="Hug L.A."/>
            <person name="Sharon I."/>
            <person name="Castelle C.J."/>
            <person name="Probst A.J."/>
            <person name="Thomas B.C."/>
            <person name="Singh A."/>
            <person name="Wilkins M.J."/>
            <person name="Karaoz U."/>
            <person name="Brodie E.L."/>
            <person name="Williams K.H."/>
            <person name="Hubbard S.S."/>
            <person name="Banfield J.F."/>
        </authorList>
    </citation>
    <scope>NUCLEOTIDE SEQUENCE [LARGE SCALE GENOMIC DNA]</scope>
</reference>
<dbReference type="InterPro" id="IPR002173">
    <property type="entry name" value="Carboh/pur_kinase_PfkB_CS"/>
</dbReference>
<evidence type="ECO:0000256" key="2">
    <source>
        <dbReference type="ARBA" id="ARBA00022679"/>
    </source>
</evidence>
<dbReference type="AlphaFoldDB" id="A0A1G1XZC1"/>
<dbReference type="PROSITE" id="PS00583">
    <property type="entry name" value="PFKB_KINASES_1"/>
    <property type="match status" value="1"/>
</dbReference>